<accession>A0A604KF60</accession>
<evidence type="ECO:0000259" key="1">
    <source>
        <dbReference type="Pfam" id="PF13086"/>
    </source>
</evidence>
<reference evidence="5" key="1">
    <citation type="submission" date="2018-07" db="EMBL/GenBank/DDBJ databases">
        <authorList>
            <consortium name="GenomeTrakr network: Whole genome sequencing for foodborne pathogen traceback"/>
        </authorList>
    </citation>
    <scope>NUCLEOTIDE SEQUENCE</scope>
    <source>
        <strain evidence="2">FSIS11918347</strain>
        <strain evidence="5">FSIS1709877</strain>
        <strain evidence="4">FSIS21821754</strain>
    </source>
</reference>
<dbReference type="EMBL" id="AAKLFR010000087">
    <property type="protein sequence ID" value="ECS9494049.1"/>
    <property type="molecule type" value="Genomic_DNA"/>
</dbReference>
<evidence type="ECO:0000313" key="3">
    <source>
        <dbReference type="EMBL" id="EBY9237674.1"/>
    </source>
</evidence>
<gene>
    <name evidence="5" type="ORF">B0D29_25325</name>
    <name evidence="3" type="ORF">D6Y68_25270</name>
    <name evidence="4" type="ORF">DM626_25525</name>
    <name evidence="2" type="ORF">E2K49_24460</name>
</gene>
<dbReference type="InterPro" id="IPR041677">
    <property type="entry name" value="DNA2/NAM7_AAA_11"/>
</dbReference>
<dbReference type="InterPro" id="IPR027417">
    <property type="entry name" value="P-loop_NTPase"/>
</dbReference>
<evidence type="ECO:0000313" key="2">
    <source>
        <dbReference type="EMBL" id="EBM8193361.1"/>
    </source>
</evidence>
<dbReference type="Pfam" id="PF13086">
    <property type="entry name" value="AAA_11"/>
    <property type="match status" value="1"/>
</dbReference>
<reference evidence="3" key="2">
    <citation type="submission" date="2018-09" db="EMBL/GenBank/DDBJ databases">
        <authorList>
            <consortium name="NARMS: The National Antimicrobial Resistance Monitoring System"/>
        </authorList>
    </citation>
    <scope>NUCLEOTIDE SEQUENCE</scope>
    <source>
        <strain evidence="3">FSIS11814102</strain>
    </source>
</reference>
<evidence type="ECO:0000313" key="4">
    <source>
        <dbReference type="EMBL" id="ECS9494049.1"/>
    </source>
</evidence>
<feature type="domain" description="DNA2/NAM7 helicase helicase" evidence="1">
    <location>
        <begin position="375"/>
        <end position="538"/>
    </location>
</feature>
<feature type="non-terminal residue" evidence="5">
    <location>
        <position position="624"/>
    </location>
</feature>
<feature type="non-terminal residue" evidence="5">
    <location>
        <position position="1"/>
    </location>
</feature>
<dbReference type="InterPro" id="IPR045055">
    <property type="entry name" value="DNA2/NAM7-like"/>
</dbReference>
<organism evidence="5">
    <name type="scientific">Salmonella enterica subsp. enterica serovar Kentucky</name>
    <dbReference type="NCBI Taxonomy" id="192955"/>
    <lineage>
        <taxon>Bacteria</taxon>
        <taxon>Pseudomonadati</taxon>
        <taxon>Pseudomonadota</taxon>
        <taxon>Gammaproteobacteria</taxon>
        <taxon>Enterobacterales</taxon>
        <taxon>Enterobacteriaceae</taxon>
        <taxon>Salmonella</taxon>
    </lineage>
</organism>
<dbReference type="Gene3D" id="3.40.50.300">
    <property type="entry name" value="P-loop containing nucleotide triphosphate hydrolases"/>
    <property type="match status" value="1"/>
</dbReference>
<name>A0A604KF60_SALET</name>
<proteinExistence type="predicted"/>
<sequence length="624" mass="71416">DAFGRDCFAVYRMVEELFSDDMPVLVQAELERAKQTVDGIPIALDPLLQSLRAPEQADIKQVVESESQDKVIPVCWGADDWPQEVKLLEQNDGIYHFQCNWSANPRFAHELRCYITGLGERLLVDLDPDNRTINRIVYEKGLSIEESIKAGKYSQAKINTQLSLQRGSLNQRNTFIELLFNLEPVIDAIIERANPNQEMDEDDFDSSESSPVELWQALSDTEVDLRDIVNIDSTDFQESPSGCLLYPYTTESGADLSFELDDKIIVYIKDKRESVQLGELRLSETTPNLLAIRFDFDAARKRISSGSQLQLESIRDKSSRELRQRALQRVIENKAEIPHLPQYFDYHQKPCMQQMQPRPSAETLRELYDQPGQRFNEQQLMAFQQLVELGPVGVLQGPPGTGKTTFISKFIHYLYQHCGVNNILLVGQSHASVDNVAIKARELCHTKGMELDTVRIGNELMIDEGMLSVATKALQRQIQHKFHREYDLRVSSLGKRLGMAPLLVKQLCQLHRTLNPLMVTYGQYSRELDKVDQTKSSSISHQERLTELLEQSNQLKLRTQEIINSIFDDSLLKTLVYDETLIRQLAEQIAIQCSYNNPENLERFMQLLEMSQEWMDVLRGGEAG</sequence>
<dbReference type="PANTHER" id="PTHR10887">
    <property type="entry name" value="DNA2/NAM7 HELICASE FAMILY"/>
    <property type="match status" value="1"/>
</dbReference>
<comment type="caution">
    <text evidence="5">The sequence shown here is derived from an EMBL/GenBank/DDBJ whole genome shotgun (WGS) entry which is preliminary data.</text>
</comment>
<protein>
    <submittedName>
        <fullName evidence="5">Nuclease</fullName>
    </submittedName>
</protein>
<dbReference type="AlphaFoldDB" id="A0A604KF60"/>
<evidence type="ECO:0000313" key="5">
    <source>
        <dbReference type="EMBL" id="EDF3875399.1"/>
    </source>
</evidence>
<dbReference type="EMBL" id="AAGDVA010000085">
    <property type="protein sequence ID" value="EBM8193361.1"/>
    <property type="molecule type" value="Genomic_DNA"/>
</dbReference>
<dbReference type="SUPFAM" id="SSF52540">
    <property type="entry name" value="P-loop containing nucleoside triphosphate hydrolases"/>
    <property type="match status" value="1"/>
</dbReference>
<dbReference type="EMBL" id="AAMARF010000082">
    <property type="protein sequence ID" value="EDF3875399.1"/>
    <property type="molecule type" value="Genomic_DNA"/>
</dbReference>
<dbReference type="PANTHER" id="PTHR10887:SF495">
    <property type="entry name" value="HELICASE SENATAXIN ISOFORM X1-RELATED"/>
    <property type="match status" value="1"/>
</dbReference>
<dbReference type="GO" id="GO:0004386">
    <property type="term" value="F:helicase activity"/>
    <property type="evidence" value="ECO:0007669"/>
    <property type="project" value="InterPro"/>
</dbReference>
<dbReference type="EMBL" id="AAHPLT010000121">
    <property type="protein sequence ID" value="EBY9237674.1"/>
    <property type="molecule type" value="Genomic_DNA"/>
</dbReference>